<dbReference type="SMR" id="B4GQ65"/>
<dbReference type="EMBL" id="CH479187">
    <property type="protein sequence ID" value="EDW39737.1"/>
    <property type="molecule type" value="Genomic_DNA"/>
</dbReference>
<evidence type="ECO:0000256" key="1">
    <source>
        <dbReference type="SAM" id="Phobius"/>
    </source>
</evidence>
<dbReference type="AlphaFoldDB" id="B4GQ65"/>
<protein>
    <submittedName>
        <fullName evidence="2">GL15766</fullName>
    </submittedName>
</protein>
<dbReference type="OrthoDB" id="7850904at2759"/>
<organism evidence="3">
    <name type="scientific">Drosophila persimilis</name>
    <name type="common">Fruit fly</name>
    <dbReference type="NCBI Taxonomy" id="7234"/>
    <lineage>
        <taxon>Eukaryota</taxon>
        <taxon>Metazoa</taxon>
        <taxon>Ecdysozoa</taxon>
        <taxon>Arthropoda</taxon>
        <taxon>Hexapoda</taxon>
        <taxon>Insecta</taxon>
        <taxon>Pterygota</taxon>
        <taxon>Neoptera</taxon>
        <taxon>Endopterygota</taxon>
        <taxon>Diptera</taxon>
        <taxon>Brachycera</taxon>
        <taxon>Muscomorpha</taxon>
        <taxon>Ephydroidea</taxon>
        <taxon>Drosophilidae</taxon>
        <taxon>Drosophila</taxon>
        <taxon>Sophophora</taxon>
    </lineage>
</organism>
<feature type="transmembrane region" description="Helical" evidence="1">
    <location>
        <begin position="410"/>
        <end position="431"/>
    </location>
</feature>
<accession>B4GQ65</accession>
<dbReference type="PhylomeDB" id="B4GQ65"/>
<keyword evidence="1" id="KW-0472">Membrane</keyword>
<proteinExistence type="predicted"/>
<reference evidence="2 3" key="1">
    <citation type="journal article" date="2007" name="Nature">
        <title>Evolution of genes and genomes on the Drosophila phylogeny.</title>
        <authorList>
            <consortium name="Drosophila 12 Genomes Consortium"/>
            <person name="Clark A.G."/>
            <person name="Eisen M.B."/>
            <person name="Smith D.R."/>
            <person name="Bergman C.M."/>
            <person name="Oliver B."/>
            <person name="Markow T.A."/>
            <person name="Kaufman T.C."/>
            <person name="Kellis M."/>
            <person name="Gelbart W."/>
            <person name="Iyer V.N."/>
            <person name="Pollard D.A."/>
            <person name="Sackton T.B."/>
            <person name="Larracuente A.M."/>
            <person name="Singh N.D."/>
            <person name="Abad J.P."/>
            <person name="Abt D.N."/>
            <person name="Adryan B."/>
            <person name="Aguade M."/>
            <person name="Akashi H."/>
            <person name="Anderson W.W."/>
            <person name="Aquadro C.F."/>
            <person name="Ardell D.H."/>
            <person name="Arguello R."/>
            <person name="Artieri C.G."/>
            <person name="Barbash D.A."/>
            <person name="Barker D."/>
            <person name="Barsanti P."/>
            <person name="Batterham P."/>
            <person name="Batzoglou S."/>
            <person name="Begun D."/>
            <person name="Bhutkar A."/>
            <person name="Blanco E."/>
            <person name="Bosak S.A."/>
            <person name="Bradley R.K."/>
            <person name="Brand A.D."/>
            <person name="Brent M.R."/>
            <person name="Brooks A.N."/>
            <person name="Brown R.H."/>
            <person name="Butlin R.K."/>
            <person name="Caggese C."/>
            <person name="Calvi B.R."/>
            <person name="Bernardo de Carvalho A."/>
            <person name="Caspi A."/>
            <person name="Castrezana S."/>
            <person name="Celniker S.E."/>
            <person name="Chang J.L."/>
            <person name="Chapple C."/>
            <person name="Chatterji S."/>
            <person name="Chinwalla A."/>
            <person name="Civetta A."/>
            <person name="Clifton S.W."/>
            <person name="Comeron J.M."/>
            <person name="Costello J.C."/>
            <person name="Coyne J.A."/>
            <person name="Daub J."/>
            <person name="David R.G."/>
            <person name="Delcher A.L."/>
            <person name="Delehaunty K."/>
            <person name="Do C.B."/>
            <person name="Ebling H."/>
            <person name="Edwards K."/>
            <person name="Eickbush T."/>
            <person name="Evans J.D."/>
            <person name="Filipski A."/>
            <person name="Findeiss S."/>
            <person name="Freyhult E."/>
            <person name="Fulton L."/>
            <person name="Fulton R."/>
            <person name="Garcia A.C."/>
            <person name="Gardiner A."/>
            <person name="Garfield D.A."/>
            <person name="Garvin B.E."/>
            <person name="Gibson G."/>
            <person name="Gilbert D."/>
            <person name="Gnerre S."/>
            <person name="Godfrey J."/>
            <person name="Good R."/>
            <person name="Gotea V."/>
            <person name="Gravely B."/>
            <person name="Greenberg A.J."/>
            <person name="Griffiths-Jones S."/>
            <person name="Gross S."/>
            <person name="Guigo R."/>
            <person name="Gustafson E.A."/>
            <person name="Haerty W."/>
            <person name="Hahn M.W."/>
            <person name="Halligan D.L."/>
            <person name="Halpern A.L."/>
            <person name="Halter G.M."/>
            <person name="Han M.V."/>
            <person name="Heger A."/>
            <person name="Hillier L."/>
            <person name="Hinrichs A.S."/>
            <person name="Holmes I."/>
            <person name="Hoskins R.A."/>
            <person name="Hubisz M.J."/>
            <person name="Hultmark D."/>
            <person name="Huntley M.A."/>
            <person name="Jaffe D.B."/>
            <person name="Jagadeeshan S."/>
            <person name="Jeck W.R."/>
            <person name="Johnson J."/>
            <person name="Jones C.D."/>
            <person name="Jordan W.C."/>
            <person name="Karpen G.H."/>
            <person name="Kataoka E."/>
            <person name="Keightley P.D."/>
            <person name="Kheradpour P."/>
            <person name="Kirkness E.F."/>
            <person name="Koerich L.B."/>
            <person name="Kristiansen K."/>
            <person name="Kudrna D."/>
            <person name="Kulathinal R.J."/>
            <person name="Kumar S."/>
            <person name="Kwok R."/>
            <person name="Lander E."/>
            <person name="Langley C.H."/>
            <person name="Lapoint R."/>
            <person name="Lazzaro B.P."/>
            <person name="Lee S.J."/>
            <person name="Levesque L."/>
            <person name="Li R."/>
            <person name="Lin C.F."/>
            <person name="Lin M.F."/>
            <person name="Lindblad-Toh K."/>
            <person name="Llopart A."/>
            <person name="Long M."/>
            <person name="Low L."/>
            <person name="Lozovsky E."/>
            <person name="Lu J."/>
            <person name="Luo M."/>
            <person name="Machado C.A."/>
            <person name="Makalowski W."/>
            <person name="Marzo M."/>
            <person name="Matsuda M."/>
            <person name="Matzkin L."/>
            <person name="McAllister B."/>
            <person name="McBride C.S."/>
            <person name="McKernan B."/>
            <person name="McKernan K."/>
            <person name="Mendez-Lago M."/>
            <person name="Minx P."/>
            <person name="Mollenhauer M.U."/>
            <person name="Montooth K."/>
            <person name="Mount S.M."/>
            <person name="Mu X."/>
            <person name="Myers E."/>
            <person name="Negre B."/>
            <person name="Newfeld S."/>
            <person name="Nielsen R."/>
            <person name="Noor M.A."/>
            <person name="O'Grady P."/>
            <person name="Pachter L."/>
            <person name="Papaceit M."/>
            <person name="Parisi M.J."/>
            <person name="Parisi M."/>
            <person name="Parts L."/>
            <person name="Pedersen J.S."/>
            <person name="Pesole G."/>
            <person name="Phillippy A.M."/>
            <person name="Ponting C.P."/>
            <person name="Pop M."/>
            <person name="Porcelli D."/>
            <person name="Powell J.R."/>
            <person name="Prohaska S."/>
            <person name="Pruitt K."/>
            <person name="Puig M."/>
            <person name="Quesneville H."/>
            <person name="Ram K.R."/>
            <person name="Rand D."/>
            <person name="Rasmussen M.D."/>
            <person name="Reed L.K."/>
            <person name="Reenan R."/>
            <person name="Reily A."/>
            <person name="Remington K.A."/>
            <person name="Rieger T.T."/>
            <person name="Ritchie M.G."/>
            <person name="Robin C."/>
            <person name="Rogers Y.H."/>
            <person name="Rohde C."/>
            <person name="Rozas J."/>
            <person name="Rubenfield M.J."/>
            <person name="Ruiz A."/>
            <person name="Russo S."/>
            <person name="Salzberg S.L."/>
            <person name="Sanchez-Gracia A."/>
            <person name="Saranga D.J."/>
            <person name="Sato H."/>
            <person name="Schaeffer S.W."/>
            <person name="Schatz M.C."/>
            <person name="Schlenke T."/>
            <person name="Schwartz R."/>
            <person name="Segarra C."/>
            <person name="Singh R.S."/>
            <person name="Sirot L."/>
            <person name="Sirota M."/>
            <person name="Sisneros N.B."/>
            <person name="Smith C.D."/>
            <person name="Smith T.F."/>
            <person name="Spieth J."/>
            <person name="Stage D.E."/>
            <person name="Stark A."/>
            <person name="Stephan W."/>
            <person name="Strausberg R.L."/>
            <person name="Strempel S."/>
            <person name="Sturgill D."/>
            <person name="Sutton G."/>
            <person name="Sutton G.G."/>
            <person name="Tao W."/>
            <person name="Teichmann S."/>
            <person name="Tobari Y.N."/>
            <person name="Tomimura Y."/>
            <person name="Tsolas J.M."/>
            <person name="Valente V.L."/>
            <person name="Venter E."/>
            <person name="Venter J.C."/>
            <person name="Vicario S."/>
            <person name="Vieira F.G."/>
            <person name="Vilella A.J."/>
            <person name="Villasante A."/>
            <person name="Walenz B."/>
            <person name="Wang J."/>
            <person name="Wasserman M."/>
            <person name="Watts T."/>
            <person name="Wilson D."/>
            <person name="Wilson R.K."/>
            <person name="Wing R.A."/>
            <person name="Wolfner M.F."/>
            <person name="Wong A."/>
            <person name="Wong G.K."/>
            <person name="Wu C.I."/>
            <person name="Wu G."/>
            <person name="Yamamoto D."/>
            <person name="Yang H.P."/>
            <person name="Yang S.P."/>
            <person name="Yorke J.A."/>
            <person name="Yoshida K."/>
            <person name="Zdobnov E."/>
            <person name="Zhang P."/>
            <person name="Zhang Y."/>
            <person name="Zimin A.V."/>
            <person name="Baldwin J."/>
            <person name="Abdouelleil A."/>
            <person name="Abdulkadir J."/>
            <person name="Abebe A."/>
            <person name="Abera B."/>
            <person name="Abreu J."/>
            <person name="Acer S.C."/>
            <person name="Aftuck L."/>
            <person name="Alexander A."/>
            <person name="An P."/>
            <person name="Anderson E."/>
            <person name="Anderson S."/>
            <person name="Arachi H."/>
            <person name="Azer M."/>
            <person name="Bachantsang P."/>
            <person name="Barry A."/>
            <person name="Bayul T."/>
            <person name="Berlin A."/>
            <person name="Bessette D."/>
            <person name="Bloom T."/>
            <person name="Blye J."/>
            <person name="Boguslavskiy L."/>
            <person name="Bonnet C."/>
            <person name="Boukhgalter B."/>
            <person name="Bourzgui I."/>
            <person name="Brown A."/>
            <person name="Cahill P."/>
            <person name="Channer S."/>
            <person name="Cheshatsang Y."/>
            <person name="Chuda L."/>
            <person name="Citroen M."/>
            <person name="Collymore A."/>
            <person name="Cooke P."/>
            <person name="Costello M."/>
            <person name="D'Aco K."/>
            <person name="Daza R."/>
            <person name="De Haan G."/>
            <person name="DeGray S."/>
            <person name="DeMaso C."/>
            <person name="Dhargay N."/>
            <person name="Dooley K."/>
            <person name="Dooley E."/>
            <person name="Doricent M."/>
            <person name="Dorje P."/>
            <person name="Dorjee K."/>
            <person name="Dupes A."/>
            <person name="Elong R."/>
            <person name="Falk J."/>
            <person name="Farina A."/>
            <person name="Faro S."/>
            <person name="Ferguson D."/>
            <person name="Fisher S."/>
            <person name="Foley C.D."/>
            <person name="Franke A."/>
            <person name="Friedrich D."/>
            <person name="Gadbois L."/>
            <person name="Gearin G."/>
            <person name="Gearin C.R."/>
            <person name="Giannoukos G."/>
            <person name="Goode T."/>
            <person name="Graham J."/>
            <person name="Grandbois E."/>
            <person name="Grewal S."/>
            <person name="Gyaltsen K."/>
            <person name="Hafez N."/>
            <person name="Hagos B."/>
            <person name="Hall J."/>
            <person name="Henson C."/>
            <person name="Hollinger A."/>
            <person name="Honan T."/>
            <person name="Huard M.D."/>
            <person name="Hughes L."/>
            <person name="Hurhula B."/>
            <person name="Husby M.E."/>
            <person name="Kamat A."/>
            <person name="Kanga B."/>
            <person name="Kashin S."/>
            <person name="Khazanovich D."/>
            <person name="Kisner P."/>
            <person name="Lance K."/>
            <person name="Lara M."/>
            <person name="Lee W."/>
            <person name="Lennon N."/>
            <person name="Letendre F."/>
            <person name="LeVine R."/>
            <person name="Lipovsky A."/>
            <person name="Liu X."/>
            <person name="Liu J."/>
            <person name="Liu S."/>
            <person name="Lokyitsang T."/>
            <person name="Lokyitsang Y."/>
            <person name="Lubonja R."/>
            <person name="Lui A."/>
            <person name="MacDonald P."/>
            <person name="Magnisalis V."/>
            <person name="Maru K."/>
            <person name="Matthews C."/>
            <person name="McCusker W."/>
            <person name="McDonough S."/>
            <person name="Mehta T."/>
            <person name="Meldrim J."/>
            <person name="Meneus L."/>
            <person name="Mihai O."/>
            <person name="Mihalev A."/>
            <person name="Mihova T."/>
            <person name="Mittelman R."/>
            <person name="Mlenga V."/>
            <person name="Montmayeur A."/>
            <person name="Mulrain L."/>
            <person name="Navidi A."/>
            <person name="Naylor J."/>
            <person name="Negash T."/>
            <person name="Nguyen T."/>
            <person name="Nguyen N."/>
            <person name="Nicol R."/>
            <person name="Norbu C."/>
            <person name="Norbu N."/>
            <person name="Novod N."/>
            <person name="O'Neill B."/>
            <person name="Osman S."/>
            <person name="Markiewicz E."/>
            <person name="Oyono O.L."/>
            <person name="Patti C."/>
            <person name="Phunkhang P."/>
            <person name="Pierre F."/>
            <person name="Priest M."/>
            <person name="Raghuraman S."/>
            <person name="Rege F."/>
            <person name="Reyes R."/>
            <person name="Rise C."/>
            <person name="Rogov P."/>
            <person name="Ross K."/>
            <person name="Ryan E."/>
            <person name="Settipalli S."/>
            <person name="Shea T."/>
            <person name="Sherpa N."/>
            <person name="Shi L."/>
            <person name="Shih D."/>
            <person name="Sparrow T."/>
            <person name="Spaulding J."/>
            <person name="Stalker J."/>
            <person name="Stange-Thomann N."/>
            <person name="Stavropoulos S."/>
            <person name="Stone C."/>
            <person name="Strader C."/>
            <person name="Tesfaye S."/>
            <person name="Thomson T."/>
            <person name="Thoulutsang Y."/>
            <person name="Thoulutsang D."/>
            <person name="Topham K."/>
            <person name="Topping I."/>
            <person name="Tsamla T."/>
            <person name="Vassiliev H."/>
            <person name="Vo A."/>
            <person name="Wangchuk T."/>
            <person name="Wangdi T."/>
            <person name="Weiand M."/>
            <person name="Wilkinson J."/>
            <person name="Wilson A."/>
            <person name="Yadav S."/>
            <person name="Young G."/>
            <person name="Yu Q."/>
            <person name="Zembek L."/>
            <person name="Zhong D."/>
            <person name="Zimmer A."/>
            <person name="Zwirko Z."/>
            <person name="Jaffe D.B."/>
            <person name="Alvarez P."/>
            <person name="Brockman W."/>
            <person name="Butler J."/>
            <person name="Chin C."/>
            <person name="Gnerre S."/>
            <person name="Grabherr M."/>
            <person name="Kleber M."/>
            <person name="Mauceli E."/>
            <person name="MacCallum I."/>
        </authorList>
    </citation>
    <scope>NUCLEOTIDE SEQUENCE [LARGE SCALE GENOMIC DNA]</scope>
    <source>
        <strain evidence="3">MSH-3 / Tucson 14011-0111.49</strain>
    </source>
</reference>
<evidence type="ECO:0000313" key="3">
    <source>
        <dbReference type="Proteomes" id="UP000008744"/>
    </source>
</evidence>
<dbReference type="HOGENOM" id="CLU_584325_0_0_1"/>
<feature type="transmembrane region" description="Helical" evidence="1">
    <location>
        <begin position="53"/>
        <end position="74"/>
    </location>
</feature>
<keyword evidence="1" id="KW-0812">Transmembrane</keyword>
<feature type="transmembrane region" description="Helical" evidence="1">
    <location>
        <begin position="194"/>
        <end position="213"/>
    </location>
</feature>
<keyword evidence="3" id="KW-1185">Reference proteome</keyword>
<dbReference type="PROSITE" id="PS51257">
    <property type="entry name" value="PROKAR_LIPOPROTEIN"/>
    <property type="match status" value="1"/>
</dbReference>
<feature type="transmembrane region" description="Helical" evidence="1">
    <location>
        <begin position="131"/>
        <end position="149"/>
    </location>
</feature>
<feature type="transmembrane region" description="Helical" evidence="1">
    <location>
        <begin position="86"/>
        <end position="111"/>
    </location>
</feature>
<gene>
    <name evidence="2" type="primary">Dper\GL15766</name>
    <name evidence="2" type="ORF">Dper_GL15766</name>
</gene>
<sequence length="468" mass="55647">MSCLTRTLQLLQVLTSISGCNIYKYAPKKRAFQLSSQLNMALGVLHGFWLRPWLLFIFLIFSATFIFFFIDVLVNLKPNSDGALNLFYLATQFILLNDPIFISYIIAYIYVYQRKRMRDLLNRFARIYYRYRSICGQGPTINWWLFLMYMGKMASMTMMSNRSLLDKIPFFGPNSIFIAFLRRSGILFGRIQPFLLGVTAHLGLLILYSCYILPPSRPNRRQLIPLIDYYKNLIQLRRRFEPLIRPLIWICIMDDFIFFVITLHLFLSKEPSSHSVGYYFYTVVLNFSYPLCLVYVNLAIDSAQREFGHFKKNCKPERQLRELGNQLAMSCLTYILQLLQLLTALSGCNIYKYVPRKRAFRLSTQLNFTMGVIHTFWLFVMFLLHFIYYFMEFLEALVDLWPATERSLNVLYMTVHLCILNKNFLISYSIAYNNLYQREQMQQDVLNRFMRIFERYNRICGQEPTINW</sequence>
<name>B4GQ65_DROPE</name>
<feature type="transmembrane region" description="Helical" evidence="1">
    <location>
        <begin position="247"/>
        <end position="266"/>
    </location>
</feature>
<keyword evidence="1" id="KW-1133">Transmembrane helix</keyword>
<evidence type="ECO:0000313" key="2">
    <source>
        <dbReference type="EMBL" id="EDW39737.1"/>
    </source>
</evidence>
<feature type="transmembrane region" description="Helical" evidence="1">
    <location>
        <begin position="366"/>
        <end position="390"/>
    </location>
</feature>
<feature type="transmembrane region" description="Helical" evidence="1">
    <location>
        <begin position="278"/>
        <end position="300"/>
    </location>
</feature>
<dbReference type="Proteomes" id="UP000008744">
    <property type="component" value="Unassembled WGS sequence"/>
</dbReference>